<dbReference type="InterPro" id="IPR016024">
    <property type="entry name" value="ARM-type_fold"/>
</dbReference>
<comment type="subunit">
    <text evidence="2">Interacts with KAR2.</text>
</comment>
<protein>
    <recommendedName>
        <fullName evidence="3">Nucleotide exchange factor SIL1</fullName>
    </recommendedName>
</protein>
<dbReference type="Pfam" id="PF16782">
    <property type="entry name" value="SIL1"/>
    <property type="match status" value="1"/>
</dbReference>
<gene>
    <name evidence="9" type="ORF">WICANDRAFT_91538</name>
</gene>
<keyword evidence="8" id="KW-0811">Translocation</keyword>
<keyword evidence="4" id="KW-0813">Transport</keyword>
<dbReference type="OrthoDB" id="448649at2759"/>
<dbReference type="Proteomes" id="UP000094112">
    <property type="component" value="Unassembled WGS sequence"/>
</dbReference>
<evidence type="ECO:0000313" key="9">
    <source>
        <dbReference type="EMBL" id="ODQ59712.1"/>
    </source>
</evidence>
<dbReference type="InterPro" id="IPR031884">
    <property type="entry name" value="Sil1_fungi"/>
</dbReference>
<evidence type="ECO:0000256" key="6">
    <source>
        <dbReference type="ARBA" id="ARBA00022824"/>
    </source>
</evidence>
<evidence type="ECO:0000256" key="7">
    <source>
        <dbReference type="ARBA" id="ARBA00022927"/>
    </source>
</evidence>
<evidence type="ECO:0000256" key="8">
    <source>
        <dbReference type="ARBA" id="ARBA00023010"/>
    </source>
</evidence>
<sequence>MAVQGADTQIDVHDALSFLSESQDEKKLLSSLDSLTDHSHNLKDGVLISEPENFNNLVDLATSKSKYTNNVHEMASRVIAQALRHNPKALSNIDAGEVLPKFLNALKTEDNSVLQKRFLGVISSVVQTDSNSLIFKQLGGQDLLLDSFSKLQEDSKVRALEILDDVKRHALVKRDEDNDNAKIFQTIQRSLANKEVQDDHALEQIFDRAVALKKENKQLKSDPSFMEWLSEEVQTRKLAKRDDETNDDLHQKLLEARHVVFGNPNALRKAMADEL</sequence>
<dbReference type="RefSeq" id="XP_019038919.1">
    <property type="nucleotide sequence ID" value="XM_019186303.1"/>
</dbReference>
<evidence type="ECO:0000256" key="1">
    <source>
        <dbReference type="ARBA" id="ARBA00010588"/>
    </source>
</evidence>
<dbReference type="Gene3D" id="1.25.10.10">
    <property type="entry name" value="Leucine-rich Repeat Variant"/>
    <property type="match status" value="1"/>
</dbReference>
<evidence type="ECO:0000256" key="5">
    <source>
        <dbReference type="ARBA" id="ARBA00022729"/>
    </source>
</evidence>
<evidence type="ECO:0000256" key="2">
    <source>
        <dbReference type="ARBA" id="ARBA00011799"/>
    </source>
</evidence>
<organism evidence="9 10">
    <name type="scientific">Wickerhamomyces anomalus (strain ATCC 58044 / CBS 1984 / NCYC 433 / NRRL Y-366-8)</name>
    <name type="common">Yeast</name>
    <name type="synonym">Hansenula anomala</name>
    <dbReference type="NCBI Taxonomy" id="683960"/>
    <lineage>
        <taxon>Eukaryota</taxon>
        <taxon>Fungi</taxon>
        <taxon>Dikarya</taxon>
        <taxon>Ascomycota</taxon>
        <taxon>Saccharomycotina</taxon>
        <taxon>Saccharomycetes</taxon>
        <taxon>Phaffomycetales</taxon>
        <taxon>Wickerhamomycetaceae</taxon>
        <taxon>Wickerhamomyces</taxon>
    </lineage>
</organism>
<keyword evidence="5" id="KW-0732">Signal</keyword>
<dbReference type="InterPro" id="IPR011989">
    <property type="entry name" value="ARM-like"/>
</dbReference>
<dbReference type="SUPFAM" id="SSF48371">
    <property type="entry name" value="ARM repeat"/>
    <property type="match status" value="1"/>
</dbReference>
<keyword evidence="7" id="KW-0653">Protein transport</keyword>
<proteinExistence type="inferred from homology"/>
<dbReference type="STRING" id="683960.A0A1E3P492"/>
<dbReference type="AlphaFoldDB" id="A0A1E3P492"/>
<reference evidence="9 10" key="1">
    <citation type="journal article" date="2016" name="Proc. Natl. Acad. Sci. U.S.A.">
        <title>Comparative genomics of biotechnologically important yeasts.</title>
        <authorList>
            <person name="Riley R."/>
            <person name="Haridas S."/>
            <person name="Wolfe K.H."/>
            <person name="Lopes M.R."/>
            <person name="Hittinger C.T."/>
            <person name="Goeker M."/>
            <person name="Salamov A.A."/>
            <person name="Wisecaver J.H."/>
            <person name="Long T.M."/>
            <person name="Calvey C.H."/>
            <person name="Aerts A.L."/>
            <person name="Barry K.W."/>
            <person name="Choi C."/>
            <person name="Clum A."/>
            <person name="Coughlan A.Y."/>
            <person name="Deshpande S."/>
            <person name="Douglass A.P."/>
            <person name="Hanson S.J."/>
            <person name="Klenk H.-P."/>
            <person name="LaButti K.M."/>
            <person name="Lapidus A."/>
            <person name="Lindquist E.A."/>
            <person name="Lipzen A.M."/>
            <person name="Meier-Kolthoff J.P."/>
            <person name="Ohm R.A."/>
            <person name="Otillar R.P."/>
            <person name="Pangilinan J.L."/>
            <person name="Peng Y."/>
            <person name="Rokas A."/>
            <person name="Rosa C.A."/>
            <person name="Scheuner C."/>
            <person name="Sibirny A.A."/>
            <person name="Slot J.C."/>
            <person name="Stielow J.B."/>
            <person name="Sun H."/>
            <person name="Kurtzman C.P."/>
            <person name="Blackwell M."/>
            <person name="Grigoriev I.V."/>
            <person name="Jeffries T.W."/>
        </authorList>
    </citation>
    <scope>NUCLEOTIDE SEQUENCE [LARGE SCALE GENOMIC DNA]</scope>
    <source>
        <strain evidence="10">ATCC 58044 / CBS 1984 / NCYC 433 / NRRL Y-366-8</strain>
    </source>
</reference>
<dbReference type="GO" id="GO:0000774">
    <property type="term" value="F:adenyl-nucleotide exchange factor activity"/>
    <property type="evidence" value="ECO:0007669"/>
    <property type="project" value="InterPro"/>
</dbReference>
<keyword evidence="6" id="KW-0256">Endoplasmic reticulum</keyword>
<accession>A0A1E3P492</accession>
<dbReference type="GO" id="GO:0015031">
    <property type="term" value="P:protein transport"/>
    <property type="evidence" value="ECO:0007669"/>
    <property type="project" value="UniProtKB-KW"/>
</dbReference>
<dbReference type="GO" id="GO:0005783">
    <property type="term" value="C:endoplasmic reticulum"/>
    <property type="evidence" value="ECO:0007669"/>
    <property type="project" value="InterPro"/>
</dbReference>
<comment type="similarity">
    <text evidence="1">Belongs to the SIL1 family.</text>
</comment>
<name>A0A1E3P492_WICAA</name>
<dbReference type="EMBL" id="KV454210">
    <property type="protein sequence ID" value="ODQ59712.1"/>
    <property type="molecule type" value="Genomic_DNA"/>
</dbReference>
<evidence type="ECO:0000313" key="10">
    <source>
        <dbReference type="Proteomes" id="UP000094112"/>
    </source>
</evidence>
<evidence type="ECO:0000256" key="4">
    <source>
        <dbReference type="ARBA" id="ARBA00022448"/>
    </source>
</evidence>
<evidence type="ECO:0000256" key="3">
    <source>
        <dbReference type="ARBA" id="ARBA00015352"/>
    </source>
</evidence>
<dbReference type="GeneID" id="30203549"/>
<keyword evidence="10" id="KW-1185">Reference proteome</keyword>